<dbReference type="InterPro" id="IPR044819">
    <property type="entry name" value="OBL-like"/>
</dbReference>
<dbReference type="PANTHER" id="PTHR46086">
    <property type="entry name" value="ALPHA/BETA-HYDROLASES SUPERFAMILY PROTEIN"/>
    <property type="match status" value="1"/>
</dbReference>
<reference evidence="2 3" key="1">
    <citation type="submission" date="2020-10" db="EMBL/GenBank/DDBJ databases">
        <title>The Coptis chinensis genome and diversification of protoberbering-type alkaloids.</title>
        <authorList>
            <person name="Wang B."/>
            <person name="Shu S."/>
            <person name="Song C."/>
            <person name="Liu Y."/>
        </authorList>
    </citation>
    <scope>NUCLEOTIDE SEQUENCE [LARGE SCALE GENOMIC DNA]</scope>
    <source>
        <strain evidence="2">HL-2020</strain>
        <tissue evidence="2">Leaf</tissue>
    </source>
</reference>
<dbReference type="CDD" id="cd00519">
    <property type="entry name" value="Lipase_3"/>
    <property type="match status" value="1"/>
</dbReference>
<evidence type="ECO:0000313" key="2">
    <source>
        <dbReference type="EMBL" id="KAF9599980.1"/>
    </source>
</evidence>
<evidence type="ECO:0000259" key="1">
    <source>
        <dbReference type="Pfam" id="PF01764"/>
    </source>
</evidence>
<dbReference type="GO" id="GO:0004806">
    <property type="term" value="F:triacylglycerol lipase activity"/>
    <property type="evidence" value="ECO:0007669"/>
    <property type="project" value="InterPro"/>
</dbReference>
<sequence>MACKGEFCNDYMVLRPHEGGMYDLFHLLYSGNMGKNRFVECPKGSDQVTDFRRRKLIFISVLAQKILLHLAKPMEWLGFLFEWWLNLLSSNPNLASLLLNLLKGNLVIPDGTSATFTSIIGNLDRRVELDSLIKYEDSRYYRALSIMAAKLSYENEDFIRNTVTKIWKMEFLGFYNFWNDYQEKFSTQAFMFRDTRADTEMIMVAFRGTPPFDARVWITDVDISWYELPNVGKVHGGFMKALGLQKNQGWPKMIQQGENQPPVAYYTIREKLKEMLDLNEKAKFMVTGHSLGGALAILFPLVLTLHEEHEMLKKMEGVYTYGQPRVGDEKLGEFMKKQLSLHGIPYERCVYCNDMVPRLPYDDSALLFKHFGTCLYFNSLYEGKIVEEEPNKNYFSVVMAMPKILNAVWELARSFVIPCVKGPDFEEGWFMRTFRGIGLVVPGLPAHAPVDYVNSSRLGSKILAVELRHNSTHPNPNLTRT</sequence>
<feature type="domain" description="Fungal lipase-type" evidence="1">
    <location>
        <begin position="204"/>
        <end position="362"/>
    </location>
</feature>
<protein>
    <recommendedName>
        <fullName evidence="1">Fungal lipase-type domain-containing protein</fullName>
    </recommendedName>
</protein>
<dbReference type="GO" id="GO:0006629">
    <property type="term" value="P:lipid metabolic process"/>
    <property type="evidence" value="ECO:0007669"/>
    <property type="project" value="InterPro"/>
</dbReference>
<organism evidence="2 3">
    <name type="scientific">Coptis chinensis</name>
    <dbReference type="NCBI Taxonomy" id="261450"/>
    <lineage>
        <taxon>Eukaryota</taxon>
        <taxon>Viridiplantae</taxon>
        <taxon>Streptophyta</taxon>
        <taxon>Embryophyta</taxon>
        <taxon>Tracheophyta</taxon>
        <taxon>Spermatophyta</taxon>
        <taxon>Magnoliopsida</taxon>
        <taxon>Ranunculales</taxon>
        <taxon>Ranunculaceae</taxon>
        <taxon>Coptidoideae</taxon>
        <taxon>Coptis</taxon>
    </lineage>
</organism>
<accession>A0A835LM36</accession>
<dbReference type="OrthoDB" id="438440at2759"/>
<keyword evidence="3" id="KW-1185">Reference proteome</keyword>
<dbReference type="SUPFAM" id="SSF53474">
    <property type="entry name" value="alpha/beta-Hydrolases"/>
    <property type="match status" value="1"/>
</dbReference>
<name>A0A835LM36_9MAGN</name>
<evidence type="ECO:0000313" key="3">
    <source>
        <dbReference type="Proteomes" id="UP000631114"/>
    </source>
</evidence>
<proteinExistence type="predicted"/>
<gene>
    <name evidence="2" type="ORF">IFM89_002015</name>
</gene>
<dbReference type="Proteomes" id="UP000631114">
    <property type="component" value="Unassembled WGS sequence"/>
</dbReference>
<dbReference type="Pfam" id="PF01764">
    <property type="entry name" value="Lipase_3"/>
    <property type="match status" value="1"/>
</dbReference>
<dbReference type="AlphaFoldDB" id="A0A835LM36"/>
<comment type="caution">
    <text evidence="2">The sequence shown here is derived from an EMBL/GenBank/DDBJ whole genome shotgun (WGS) entry which is preliminary data.</text>
</comment>
<dbReference type="PANTHER" id="PTHR46086:SF4">
    <property type="entry name" value="ALPHA_BETA-HYDROLASES SUPERFAMILY PROTEIN"/>
    <property type="match status" value="1"/>
</dbReference>
<dbReference type="InterPro" id="IPR002921">
    <property type="entry name" value="Fungal_lipase-type"/>
</dbReference>
<dbReference type="Gene3D" id="3.40.50.1820">
    <property type="entry name" value="alpha/beta hydrolase"/>
    <property type="match status" value="1"/>
</dbReference>
<dbReference type="InterPro" id="IPR029058">
    <property type="entry name" value="AB_hydrolase_fold"/>
</dbReference>
<dbReference type="EMBL" id="JADFTS010000006">
    <property type="protein sequence ID" value="KAF9599980.1"/>
    <property type="molecule type" value="Genomic_DNA"/>
</dbReference>